<evidence type="ECO:0000313" key="2">
    <source>
        <dbReference type="EMBL" id="CCI55445.1"/>
    </source>
</evidence>
<gene>
    <name evidence="2" type="primary">PH01B001E05.1</name>
</gene>
<protein>
    <submittedName>
        <fullName evidence="2">PH01B001E05.1 protein</fullName>
    </submittedName>
</protein>
<dbReference type="AlphaFoldDB" id="L0P284"/>
<feature type="compositionally biased region" description="Basic and acidic residues" evidence="1">
    <location>
        <begin position="10"/>
        <end position="25"/>
    </location>
</feature>
<accession>L0P284</accession>
<dbReference type="EMBL" id="FO203447">
    <property type="protein sequence ID" value="CCI55445.1"/>
    <property type="molecule type" value="Genomic_DNA"/>
</dbReference>
<feature type="region of interest" description="Disordered" evidence="1">
    <location>
        <begin position="1"/>
        <end position="48"/>
    </location>
</feature>
<proteinExistence type="predicted"/>
<evidence type="ECO:0000256" key="1">
    <source>
        <dbReference type="SAM" id="MobiDB-lite"/>
    </source>
</evidence>
<name>L0P284_PHYED</name>
<organism evidence="2">
    <name type="scientific">Phyllostachys edulis</name>
    <name type="common">Tortoise shell bamboo</name>
    <name type="synonym">Bambusa edulis</name>
    <dbReference type="NCBI Taxonomy" id="38705"/>
    <lineage>
        <taxon>Eukaryota</taxon>
        <taxon>Viridiplantae</taxon>
        <taxon>Streptophyta</taxon>
        <taxon>Embryophyta</taxon>
        <taxon>Tracheophyta</taxon>
        <taxon>Spermatophyta</taxon>
        <taxon>Magnoliopsida</taxon>
        <taxon>Liliopsida</taxon>
        <taxon>Poales</taxon>
        <taxon>Poaceae</taxon>
        <taxon>BOP clade</taxon>
        <taxon>Bambusoideae</taxon>
        <taxon>Arundinarodae</taxon>
        <taxon>Arundinarieae</taxon>
        <taxon>Arundinariinae</taxon>
        <taxon>Phyllostachys</taxon>
    </lineage>
</organism>
<reference evidence="2" key="1">
    <citation type="submission" date="2012-05" db="EMBL/GenBank/DDBJ databases">
        <authorList>
            <person name="Han B."/>
            <person name="Lu Y."/>
            <person name="Feng Q."/>
            <person name="Zhao Q."/>
            <person name="Lu T.T."/>
            <person name="Li Y."/>
            <person name="Liu K.Y."/>
            <person name="Huang X.H."/>
            <person name="Fan D.L."/>
            <person name="Weng Q.J."/>
            <person name="Zhang L."/>
            <person name="Lu Y.Q."/>
            <person name="Guo Y.L."/>
            <person name="Li W.J."/>
            <person name="Zhou C.C."/>
            <person name="Lu H.Y."/>
            <person name="Huang T."/>
            <person name="Zhu C.R."/>
            <person name="Zhao Y."/>
            <person name="Hu T."/>
            <person name="Yao N."/>
        </authorList>
    </citation>
    <scope>NUCLEOTIDE SEQUENCE</scope>
</reference>
<sequence length="198" mass="21528">MAPQKRAKSKATEEEANNSKHRDIVGSDTRPVEASLPGSHQMGPPLGAAGVSQELYKALQRELADLRHPLETALAAPLWPLPTTRVEAAPLASAIEPLAPLLRGDSNSPLSVGLEMAHWPQGFKMLEVTPFEGCTDPSEFLRAYEITIEAAEGDDTTKVKSVTLALNGVALTWFFITPSPSCSIYAWDELRDLVHNKF</sequence>